<dbReference type="Gene3D" id="1.25.40.10">
    <property type="entry name" value="Tetratricopeptide repeat domain"/>
    <property type="match status" value="1"/>
</dbReference>
<evidence type="ECO:0000256" key="4">
    <source>
        <dbReference type="PROSITE-ProRule" id="PRU00134"/>
    </source>
</evidence>
<dbReference type="SUPFAM" id="SSF144232">
    <property type="entry name" value="HIT/MYND zinc finger-like"/>
    <property type="match status" value="1"/>
</dbReference>
<protein>
    <recommendedName>
        <fullName evidence="5">MYND-type domain-containing protein</fullName>
    </recommendedName>
</protein>
<dbReference type="InterPro" id="IPR002893">
    <property type="entry name" value="Znf_MYND"/>
</dbReference>
<dbReference type="PROSITE" id="PS50865">
    <property type="entry name" value="ZF_MYND_2"/>
    <property type="match status" value="1"/>
</dbReference>
<gene>
    <name evidence="6" type="ORF">PCAR00345_LOCUS6247</name>
</gene>
<name>A0A7S4B4D8_CHRCT</name>
<accession>A0A7S4B4D8</accession>
<proteinExistence type="predicted"/>
<evidence type="ECO:0000256" key="1">
    <source>
        <dbReference type="ARBA" id="ARBA00022723"/>
    </source>
</evidence>
<dbReference type="Gene3D" id="6.10.140.2220">
    <property type="match status" value="1"/>
</dbReference>
<dbReference type="Pfam" id="PF01753">
    <property type="entry name" value="zf-MYND"/>
    <property type="match status" value="1"/>
</dbReference>
<evidence type="ECO:0000256" key="3">
    <source>
        <dbReference type="ARBA" id="ARBA00022833"/>
    </source>
</evidence>
<dbReference type="AlphaFoldDB" id="A0A7S4B4D8"/>
<evidence type="ECO:0000256" key="2">
    <source>
        <dbReference type="ARBA" id="ARBA00022771"/>
    </source>
</evidence>
<keyword evidence="1" id="KW-0479">Metal-binding</keyword>
<dbReference type="PROSITE" id="PS01360">
    <property type="entry name" value="ZF_MYND_1"/>
    <property type="match status" value="1"/>
</dbReference>
<evidence type="ECO:0000259" key="5">
    <source>
        <dbReference type="PROSITE" id="PS50865"/>
    </source>
</evidence>
<dbReference type="SUPFAM" id="SSF48452">
    <property type="entry name" value="TPR-like"/>
    <property type="match status" value="1"/>
</dbReference>
<keyword evidence="3" id="KW-0862">Zinc</keyword>
<organism evidence="6">
    <name type="scientific">Chrysotila carterae</name>
    <name type="common">Marine alga</name>
    <name type="synonym">Syracosphaera carterae</name>
    <dbReference type="NCBI Taxonomy" id="13221"/>
    <lineage>
        <taxon>Eukaryota</taxon>
        <taxon>Haptista</taxon>
        <taxon>Haptophyta</taxon>
        <taxon>Prymnesiophyceae</taxon>
        <taxon>Isochrysidales</taxon>
        <taxon>Isochrysidaceae</taxon>
        <taxon>Chrysotila</taxon>
    </lineage>
</organism>
<dbReference type="InterPro" id="IPR011990">
    <property type="entry name" value="TPR-like_helical_dom_sf"/>
</dbReference>
<sequence length="784" mass="87189">MPHDEMPFCSHLDGIVPSPSMPFPFEELRGGGGLPSTELQKELWENCGRTINVLHATALSCNGPDKADQQLRDIGGTLPGEYVHMNYILRRNAPEVTREEAISLANAALKSTLRLCPEAHLILARHESSNLHEAVPHLICALEDSMRLLQCCGAPTVPALAKRFQRRHKCSFWDFVPAKPWFEAHLRLANTLRKLGKLEQALEHYMVLVEVDGDYWSTSADYVNYRYHIPSVLLQLDRPGEAISFMLETCSPVLEKCFGSDSTALSFSLSLTLALYKLARAEGKEPPLDFELPDGSNEPSFTRSLPAAPHLIYGAALQLGHATASYLLAPNAKSVKLPDVKPLPTTMASCQSHLQALIYLSDGVLEMWQRTPGALDFFKRMQDAFWAKYWTCGCFSQSGLPDRVTRANRFNVPPGLDGTANSFAKFLATSKTLCRTSRKEVREYLSNLMVPTSPLSQRARFEALQAILTHESTIEYVDKGKKSTEPTPLCMAMFYDHDPSIVLALITAGAKSWWPHSSTDESRILSPLAMAANQGNWRSLAVGLRMLDKRMHALGHAACFDKAMASLVLAMCESSCLACLYDEKESCERCEAQVPHSPYADFENCADVLVSAGFRGYLPSVLNCKDECAGDCSLALLRERFRFRMAQMRTRTNRYMDETDELLELALSLNVISASKHDEITDAIAMGAKTELEVQIELTPQVLAVVDEHNENLACACCNATKATAGVKLKKCRQCLSIWYCGTKCQQKHWKVHKRSCGVTCDYIFDMLQQTAGSDESWSSNILS</sequence>
<dbReference type="EMBL" id="HBIZ01010568">
    <property type="protein sequence ID" value="CAE0753660.1"/>
    <property type="molecule type" value="Transcribed_RNA"/>
</dbReference>
<dbReference type="GO" id="GO:0008270">
    <property type="term" value="F:zinc ion binding"/>
    <property type="evidence" value="ECO:0007669"/>
    <property type="project" value="UniProtKB-KW"/>
</dbReference>
<feature type="domain" description="MYND-type" evidence="5">
    <location>
        <begin position="715"/>
        <end position="757"/>
    </location>
</feature>
<reference evidence="6" key="1">
    <citation type="submission" date="2021-01" db="EMBL/GenBank/DDBJ databases">
        <authorList>
            <person name="Corre E."/>
            <person name="Pelletier E."/>
            <person name="Niang G."/>
            <person name="Scheremetjew M."/>
            <person name="Finn R."/>
            <person name="Kale V."/>
            <person name="Holt S."/>
            <person name="Cochrane G."/>
            <person name="Meng A."/>
            <person name="Brown T."/>
            <person name="Cohen L."/>
        </authorList>
    </citation>
    <scope>NUCLEOTIDE SEQUENCE</scope>
    <source>
        <strain evidence="6">CCMP645</strain>
    </source>
</reference>
<keyword evidence="2 4" id="KW-0863">Zinc-finger</keyword>
<evidence type="ECO:0000313" key="6">
    <source>
        <dbReference type="EMBL" id="CAE0753660.1"/>
    </source>
</evidence>